<proteinExistence type="inferred from homology"/>
<keyword evidence="5 7" id="KW-0472">Membrane</keyword>
<evidence type="ECO:0000259" key="8">
    <source>
        <dbReference type="Pfam" id="PF07715"/>
    </source>
</evidence>
<dbReference type="SUPFAM" id="SSF56935">
    <property type="entry name" value="Porins"/>
    <property type="match status" value="1"/>
</dbReference>
<name>A0A1T5N3E5_9BACT</name>
<evidence type="ECO:0000256" key="3">
    <source>
        <dbReference type="ARBA" id="ARBA00022452"/>
    </source>
</evidence>
<gene>
    <name evidence="9" type="ORF">SAMN05660461_0096</name>
</gene>
<dbReference type="AlphaFoldDB" id="A0A1T5N3E5"/>
<dbReference type="SUPFAM" id="SSF49464">
    <property type="entry name" value="Carboxypeptidase regulatory domain-like"/>
    <property type="match status" value="1"/>
</dbReference>
<dbReference type="Proteomes" id="UP000190166">
    <property type="component" value="Unassembled WGS sequence"/>
</dbReference>
<evidence type="ECO:0000256" key="6">
    <source>
        <dbReference type="ARBA" id="ARBA00023237"/>
    </source>
</evidence>
<dbReference type="NCBIfam" id="TIGR04057">
    <property type="entry name" value="SusC_RagA_signa"/>
    <property type="match status" value="1"/>
</dbReference>
<dbReference type="FunFam" id="2.170.130.10:FF:000008">
    <property type="entry name" value="SusC/RagA family TonB-linked outer membrane protein"/>
    <property type="match status" value="1"/>
</dbReference>
<dbReference type="EMBL" id="FUZZ01000001">
    <property type="protein sequence ID" value="SKC94773.1"/>
    <property type="molecule type" value="Genomic_DNA"/>
</dbReference>
<dbReference type="Gene3D" id="2.40.170.20">
    <property type="entry name" value="TonB-dependent receptor, beta-barrel domain"/>
    <property type="match status" value="1"/>
</dbReference>
<dbReference type="InterPro" id="IPR023997">
    <property type="entry name" value="TonB-dep_OMP_SusC/RagA_CS"/>
</dbReference>
<dbReference type="InterPro" id="IPR036942">
    <property type="entry name" value="Beta-barrel_TonB_sf"/>
</dbReference>
<keyword evidence="2 7" id="KW-0813">Transport</keyword>
<keyword evidence="3 7" id="KW-1134">Transmembrane beta strand</keyword>
<keyword evidence="4 7" id="KW-0812">Transmembrane</keyword>
<dbReference type="Gene3D" id="2.170.130.10">
    <property type="entry name" value="TonB-dependent receptor, plug domain"/>
    <property type="match status" value="1"/>
</dbReference>
<accession>A0A1T5N3E5</accession>
<dbReference type="InterPro" id="IPR039426">
    <property type="entry name" value="TonB-dep_rcpt-like"/>
</dbReference>
<evidence type="ECO:0000256" key="4">
    <source>
        <dbReference type="ARBA" id="ARBA00022692"/>
    </source>
</evidence>
<dbReference type="GO" id="GO:0009279">
    <property type="term" value="C:cell outer membrane"/>
    <property type="evidence" value="ECO:0007669"/>
    <property type="project" value="UniProtKB-SubCell"/>
</dbReference>
<dbReference type="PROSITE" id="PS52016">
    <property type="entry name" value="TONB_DEPENDENT_REC_3"/>
    <property type="match status" value="1"/>
</dbReference>
<keyword evidence="6 7" id="KW-0998">Cell outer membrane</keyword>
<evidence type="ECO:0000256" key="1">
    <source>
        <dbReference type="ARBA" id="ARBA00004571"/>
    </source>
</evidence>
<evidence type="ECO:0000313" key="10">
    <source>
        <dbReference type="Proteomes" id="UP000190166"/>
    </source>
</evidence>
<dbReference type="Pfam" id="PF13715">
    <property type="entry name" value="CarbopepD_reg_2"/>
    <property type="match status" value="1"/>
</dbReference>
<dbReference type="STRING" id="393003.SAMN05660461_0096"/>
<dbReference type="Pfam" id="PF07715">
    <property type="entry name" value="Plug"/>
    <property type="match status" value="1"/>
</dbReference>
<feature type="domain" description="TonB-dependent receptor plug" evidence="8">
    <location>
        <begin position="143"/>
        <end position="249"/>
    </location>
</feature>
<protein>
    <submittedName>
        <fullName evidence="9">TonB-linked outer membrane protein, SusC/RagA family</fullName>
    </submittedName>
</protein>
<dbReference type="NCBIfam" id="TIGR04056">
    <property type="entry name" value="OMP_RagA_SusC"/>
    <property type="match status" value="1"/>
</dbReference>
<dbReference type="InterPro" id="IPR023996">
    <property type="entry name" value="TonB-dep_OMP_SusC/RagA"/>
</dbReference>
<sequence>MLQCLFNNRQGWVLPGKTRSLQNSQHFTMLQRLLLFLLLIGPVAVFAQTRTVTGRVYSAKDNSPLPGASVVIKGTTNGVVSDPEGNFRIQVTDPAATTLVIRFIGLEQQEVPISTSPINVSLRSLGKDIDEIVVVAYGTAKRSSYTGSVSQIKSDELVNRQVSSVTKALQGLAAGVQSTSTSGQPGSDATIRIRGIGSINASADPLYVVDGVPYGGSLNALNPYDIESISVLKDAASSALYGSRGANGVIIITTKKGKKQGSNIDVRVSQGFSKRAVDNYDRVSTDQYFEMYWEAIRNGGLTSGLSPATAAAQASSNLVRRVGINPYGTAFPQPVGTDGKLVAGAKALWNDNWDDAMQRTGKRTEADVALSGATEKSRYYVSGGYLNDQGIYLASGFKRYNLRSNIDIDAKKWLKVGLNLNGTHSEQDAPPSEDSRSDNYVNYGRLMSNFYPIYERDRSTGAYILDANGNKIFDYGSYRPSAANTNTNLVATSAIDKHRLTRDDLSARLYGEATIWRGLKFKSSYNADYTAKQQYDYTNPNLGFDAEVGGTIERLNTRVFSWTFNNIFTYEETFNEKHHLNLLAGQEAYKYTTTFLDGQKSGFSLPGLEELSDASLITGLQGYTDTYTLSSFLGRAEYDYVGKYFLSASLRRDGSSRFAPNHRWGTFWSVGGSWKLTEEDFLKNNSWLNLLTLRASYGGQGNDNLGDDAFYNYYPLLNVNSNLGEGGTYRRQVYNPNLQWETNLNLNIGVDFSMFGNRLGGTVEYFQRKSQDLLYSRPMAPSVGYSAVDENIGALKNTGVEASIHAVPVKTKEFSWTIDLNATHYKNKITELPQKEIISGTKKLMVGKSIYDFYLRKWAGVNQETGLPMWYIDNADGTKGTTGTYSSATQYYNGSSLPDVYGGFTNTFTYKGFSLSFLMVYSLGGKVLDQDYLFLLGTGTSAGRPFSTEMLNRWTPDNKITDVPKLTTVQTNWTSVSDRFLYDASYARLKSLNISYNLPKSLMEKAHLNNVLVYVQGENLFTIYNHQGLDPEQSVGGTTYYRYPAIKSISAGINLSF</sequence>
<dbReference type="InterPro" id="IPR008969">
    <property type="entry name" value="CarboxyPept-like_regulatory"/>
</dbReference>
<keyword evidence="10" id="KW-1185">Reference proteome</keyword>
<dbReference type="InterPro" id="IPR012910">
    <property type="entry name" value="Plug_dom"/>
</dbReference>
<evidence type="ECO:0000256" key="5">
    <source>
        <dbReference type="ARBA" id="ARBA00023136"/>
    </source>
</evidence>
<evidence type="ECO:0000313" key="9">
    <source>
        <dbReference type="EMBL" id="SKC94773.1"/>
    </source>
</evidence>
<evidence type="ECO:0000256" key="7">
    <source>
        <dbReference type="PROSITE-ProRule" id="PRU01360"/>
    </source>
</evidence>
<organism evidence="9 10">
    <name type="scientific">Chitinophaga ginsengisegetis</name>
    <dbReference type="NCBI Taxonomy" id="393003"/>
    <lineage>
        <taxon>Bacteria</taxon>
        <taxon>Pseudomonadati</taxon>
        <taxon>Bacteroidota</taxon>
        <taxon>Chitinophagia</taxon>
        <taxon>Chitinophagales</taxon>
        <taxon>Chitinophagaceae</taxon>
        <taxon>Chitinophaga</taxon>
    </lineage>
</organism>
<dbReference type="InterPro" id="IPR037066">
    <property type="entry name" value="Plug_dom_sf"/>
</dbReference>
<reference evidence="9 10" key="1">
    <citation type="submission" date="2017-02" db="EMBL/GenBank/DDBJ databases">
        <authorList>
            <person name="Peterson S.W."/>
        </authorList>
    </citation>
    <scope>NUCLEOTIDE SEQUENCE [LARGE SCALE GENOMIC DNA]</scope>
    <source>
        <strain evidence="9 10">DSM 18108</strain>
    </source>
</reference>
<dbReference type="Gene3D" id="2.60.40.1120">
    <property type="entry name" value="Carboxypeptidase-like, regulatory domain"/>
    <property type="match status" value="1"/>
</dbReference>
<comment type="subcellular location">
    <subcellularLocation>
        <location evidence="1 7">Cell outer membrane</location>
        <topology evidence="1 7">Multi-pass membrane protein</topology>
    </subcellularLocation>
</comment>
<evidence type="ECO:0000256" key="2">
    <source>
        <dbReference type="ARBA" id="ARBA00022448"/>
    </source>
</evidence>
<comment type="similarity">
    <text evidence="7">Belongs to the TonB-dependent receptor family.</text>
</comment>